<name>A0AAW0A643_9AGAR</name>
<evidence type="ECO:0000313" key="2">
    <source>
        <dbReference type="Proteomes" id="UP001362999"/>
    </source>
</evidence>
<accession>A0AAW0A643</accession>
<sequence>SIHNLLNPSDGQNVSEAIKLLLCIVEISKLDPEDFDPTEAAEFEALCLLGEAYDALLQPFINVNLSLSEQIQSLVTASHLFCALYVQNGTSFMSNQLYADIQTMIKNAVLMVPKTRIVNGDLKVYICLLGDDVLEALFGRCRMIGGHSPNCSIGELRDRFGSAMNLDYIYERHPEWERHPPRLNMIRKRHVDHLRPSHFKRELRANSCDLESCWAAAV</sequence>
<dbReference type="EMBL" id="JAWWNJ010000084">
    <property type="protein sequence ID" value="KAK7001122.1"/>
    <property type="molecule type" value="Genomic_DNA"/>
</dbReference>
<proteinExistence type="predicted"/>
<reference evidence="1 2" key="1">
    <citation type="journal article" date="2024" name="J Genomics">
        <title>Draft genome sequencing and assembly of Favolaschia claudopus CIRM-BRFM 2984 isolated from oak limbs.</title>
        <authorList>
            <person name="Navarro D."/>
            <person name="Drula E."/>
            <person name="Chaduli D."/>
            <person name="Cazenave R."/>
            <person name="Ahrendt S."/>
            <person name="Wang J."/>
            <person name="Lipzen A."/>
            <person name="Daum C."/>
            <person name="Barry K."/>
            <person name="Grigoriev I.V."/>
            <person name="Favel A."/>
            <person name="Rosso M.N."/>
            <person name="Martin F."/>
        </authorList>
    </citation>
    <scope>NUCLEOTIDE SEQUENCE [LARGE SCALE GENOMIC DNA]</scope>
    <source>
        <strain evidence="1 2">CIRM-BRFM 2984</strain>
    </source>
</reference>
<dbReference type="AlphaFoldDB" id="A0AAW0A643"/>
<evidence type="ECO:0000313" key="1">
    <source>
        <dbReference type="EMBL" id="KAK7001122.1"/>
    </source>
</evidence>
<keyword evidence="2" id="KW-1185">Reference proteome</keyword>
<feature type="non-terminal residue" evidence="1">
    <location>
        <position position="1"/>
    </location>
</feature>
<protein>
    <submittedName>
        <fullName evidence="1">Uncharacterized protein</fullName>
    </submittedName>
</protein>
<feature type="non-terminal residue" evidence="1">
    <location>
        <position position="218"/>
    </location>
</feature>
<comment type="caution">
    <text evidence="1">The sequence shown here is derived from an EMBL/GenBank/DDBJ whole genome shotgun (WGS) entry which is preliminary data.</text>
</comment>
<organism evidence="1 2">
    <name type="scientific">Favolaschia claudopus</name>
    <dbReference type="NCBI Taxonomy" id="2862362"/>
    <lineage>
        <taxon>Eukaryota</taxon>
        <taxon>Fungi</taxon>
        <taxon>Dikarya</taxon>
        <taxon>Basidiomycota</taxon>
        <taxon>Agaricomycotina</taxon>
        <taxon>Agaricomycetes</taxon>
        <taxon>Agaricomycetidae</taxon>
        <taxon>Agaricales</taxon>
        <taxon>Marasmiineae</taxon>
        <taxon>Mycenaceae</taxon>
        <taxon>Favolaschia</taxon>
    </lineage>
</organism>
<gene>
    <name evidence="1" type="ORF">R3P38DRAFT_2428555</name>
</gene>
<dbReference type="Proteomes" id="UP001362999">
    <property type="component" value="Unassembled WGS sequence"/>
</dbReference>